<keyword evidence="3" id="KW-1185">Reference proteome</keyword>
<accession>A0A8R1U1L9</accession>
<dbReference type="InterPro" id="IPR006575">
    <property type="entry name" value="RWD_dom"/>
</dbReference>
<dbReference type="PANTHER" id="PTHR21275:SF1">
    <property type="entry name" value="RWD DOMAIN-CONTAINING PROTEIN 4"/>
    <property type="match status" value="1"/>
</dbReference>
<evidence type="ECO:0000259" key="1">
    <source>
        <dbReference type="PROSITE" id="PS50908"/>
    </source>
</evidence>
<dbReference type="SMART" id="SM00591">
    <property type="entry name" value="RWD"/>
    <property type="match status" value="1"/>
</dbReference>
<reference evidence="2" key="2">
    <citation type="submission" date="2022-06" db="UniProtKB">
        <authorList>
            <consortium name="EnsemblMetazoa"/>
        </authorList>
    </citation>
    <scope>IDENTIFICATION</scope>
</reference>
<dbReference type="Gene3D" id="3.10.110.10">
    <property type="entry name" value="Ubiquitin Conjugating Enzyme"/>
    <property type="match status" value="1"/>
</dbReference>
<reference evidence="3" key="1">
    <citation type="submission" date="2013-10" db="EMBL/GenBank/DDBJ databases">
        <title>Genome sequencing of Onchocerca volvulus.</title>
        <authorList>
            <person name="Cotton J."/>
            <person name="Tsai J."/>
            <person name="Stanley E."/>
            <person name="Tracey A."/>
            <person name="Holroyd N."/>
            <person name="Lustigman S."/>
            <person name="Berriman M."/>
        </authorList>
    </citation>
    <scope>NUCLEOTIDE SEQUENCE</scope>
</reference>
<dbReference type="SUPFAM" id="SSF54495">
    <property type="entry name" value="UBC-like"/>
    <property type="match status" value="1"/>
</dbReference>
<dbReference type="Proteomes" id="UP000024404">
    <property type="component" value="Unassembled WGS sequence"/>
</dbReference>
<dbReference type="Pfam" id="PF05773">
    <property type="entry name" value="RWD"/>
    <property type="match status" value="1"/>
</dbReference>
<organism evidence="2 3">
    <name type="scientific">Onchocerca volvulus</name>
    <dbReference type="NCBI Taxonomy" id="6282"/>
    <lineage>
        <taxon>Eukaryota</taxon>
        <taxon>Metazoa</taxon>
        <taxon>Ecdysozoa</taxon>
        <taxon>Nematoda</taxon>
        <taxon>Chromadorea</taxon>
        <taxon>Rhabditida</taxon>
        <taxon>Spirurina</taxon>
        <taxon>Spiruromorpha</taxon>
        <taxon>Filarioidea</taxon>
        <taxon>Onchocercidae</taxon>
        <taxon>Onchocerca</taxon>
    </lineage>
</organism>
<dbReference type="PANTHER" id="PTHR21275">
    <property type="entry name" value="RWD DOMAIN-CONTAINING PROTEIN 4"/>
    <property type="match status" value="1"/>
</dbReference>
<dbReference type="InterPro" id="IPR016135">
    <property type="entry name" value="UBQ-conjugating_enzyme/RWD"/>
</dbReference>
<dbReference type="AlphaFoldDB" id="A0A8R1U1L9"/>
<dbReference type="InterPro" id="IPR042770">
    <property type="entry name" value="RWDD4"/>
</dbReference>
<dbReference type="EnsemblMetazoa" id="OVOC8932.1">
    <property type="protein sequence ID" value="OVOC8932.1"/>
    <property type="gene ID" value="WBGene00245741"/>
</dbReference>
<proteinExistence type="predicted"/>
<dbReference type="EMBL" id="CMVM020000250">
    <property type="status" value="NOT_ANNOTATED_CDS"/>
    <property type="molecule type" value="Genomic_DNA"/>
</dbReference>
<dbReference type="CDD" id="cd23817">
    <property type="entry name" value="RWD-RWDD4"/>
    <property type="match status" value="1"/>
</dbReference>
<dbReference type="PROSITE" id="PS50908">
    <property type="entry name" value="RWD"/>
    <property type="match status" value="1"/>
</dbReference>
<dbReference type="EnsemblMetazoa" id="OVOC8932.2">
    <property type="protein sequence ID" value="OVOC8932.2"/>
    <property type="gene ID" value="WBGene00245741"/>
</dbReference>
<evidence type="ECO:0000313" key="2">
    <source>
        <dbReference type="EnsemblMetazoa" id="OVOC8932.2"/>
    </source>
</evidence>
<protein>
    <submittedName>
        <fullName evidence="2">RWD domain-containing protein</fullName>
    </submittedName>
</protein>
<name>A0A8R1U1L9_ONCVO</name>
<dbReference type="OMA" id="SANEDEX"/>
<feature type="domain" description="RWD" evidence="1">
    <location>
        <begin position="9"/>
        <end position="111"/>
    </location>
</feature>
<sequence length="191" mass="22406">MNAIEEQKTESEVLQSIFDGDQRFVVISDNKFQYKFGQDGDCKSFILEISWPDTYPKTVPDISLDLFYNRHILSKVKNDIKARLLAEAKRYVGMAVTFTLFEYIRENFEDLVKDQVEIYETGNCEMNDNGSEITREDEVQEITDGVKKMQMTKAQKRRMWNHAVAGKFGEKERGWNWVDIIKHLSQTRDND</sequence>
<evidence type="ECO:0000313" key="3">
    <source>
        <dbReference type="Proteomes" id="UP000024404"/>
    </source>
</evidence>